<reference evidence="1 2" key="1">
    <citation type="journal article" date="2013" name="Genome Biol. Evol.">
        <title>Genome evolution and phylogenomic analysis of candidatus kinetoplastibacterium, the betaproteobacterial endosymbionts of strigomonas and angomonas.</title>
        <authorList>
            <person name="Alves J.M."/>
            <person name="Serrano M.G."/>
            <person name="Maia da Silva F."/>
            <person name="Voegtly L.J."/>
            <person name="Matveyev A.V."/>
            <person name="Teixeira M.M."/>
            <person name="Camargo E.P."/>
            <person name="Buck G.A."/>
        </authorList>
    </citation>
    <scope>NUCLEOTIDE SEQUENCE [LARGE SCALE GENOMIC DNA]</scope>
    <source>
        <strain evidence="1 2">TCC079E</strain>
    </source>
</reference>
<sequence>MKFEFLYKIRDWINILKSKIGDDNSAVFDRVDPILVTEDDINSDNININDNLFVDSEIEFSIDIFFDPHLCGDNLNKLYELLLNIRNTNVRFLLKSLDGTIKSSISNNDSIILLKIVVALASRNGPISYEDWSYAYDISDSISSIFGSEFVCPSYKTVLSKGMQLDKLCSSIDAYFSLNLIMENAFGYNELIDIVSEFDFIRFENESIFLDNEDYCIFLSRDDGLGLNEPLNIHNIVSFTLDVPRSINDERLFLNFFTLVKKISECMGAKIVDDSGMVLSEDYIESIEDQLQSILEILEKNGFKAGSYRAKRIFR</sequence>
<dbReference type="PATRIC" id="fig|1208919.3.peg.473"/>
<proteinExistence type="predicted"/>
<dbReference type="KEGG" id="kde:CDSE_0769"/>
<dbReference type="STRING" id="1208919.CDSE_0769"/>
<dbReference type="SUPFAM" id="SSF64383">
    <property type="entry name" value="Cell-division protein ZipA, C-terminal domain"/>
    <property type="match status" value="1"/>
</dbReference>
<accession>M1L2Q3</accession>
<dbReference type="RefSeq" id="WP_015396444.1">
    <property type="nucleotide sequence ID" value="NC_020294.1"/>
</dbReference>
<dbReference type="InterPro" id="IPR036765">
    <property type="entry name" value="ZipA_FtsZ-bd_C_sf"/>
</dbReference>
<evidence type="ECO:0000313" key="1">
    <source>
        <dbReference type="EMBL" id="AGF47033.1"/>
    </source>
</evidence>
<evidence type="ECO:0000313" key="2">
    <source>
        <dbReference type="Proteomes" id="UP000011547"/>
    </source>
</evidence>
<dbReference type="GO" id="GO:0090529">
    <property type="term" value="P:cell septum assembly"/>
    <property type="evidence" value="ECO:0007669"/>
    <property type="project" value="InterPro"/>
</dbReference>
<dbReference type="HOGENOM" id="CLU_040030_1_0_4"/>
<protein>
    <submittedName>
        <fullName evidence="1">Membrane protein</fullName>
    </submittedName>
</protein>
<name>M1L2Q3_9PROT</name>
<dbReference type="AlphaFoldDB" id="M1L2Q3"/>
<dbReference type="Gene3D" id="3.30.1400.10">
    <property type="entry name" value="ZipA, C-terminal FtsZ-binding domain"/>
    <property type="match status" value="1"/>
</dbReference>
<dbReference type="Proteomes" id="UP000011547">
    <property type="component" value="Chromosome"/>
</dbReference>
<keyword evidence="2" id="KW-1185">Reference proteome</keyword>
<dbReference type="OrthoDB" id="8521018at2"/>
<organism evidence="1 2">
    <name type="scientific">Candidatus Kinetoplastidibacterium desouzai TCC079E</name>
    <dbReference type="NCBI Taxonomy" id="1208919"/>
    <lineage>
        <taxon>Bacteria</taxon>
        <taxon>Pseudomonadati</taxon>
        <taxon>Pseudomonadota</taxon>
        <taxon>Betaproteobacteria</taxon>
        <taxon>Candidatus Kinetoplastidibacterium</taxon>
    </lineage>
</organism>
<dbReference type="eggNOG" id="COG3115">
    <property type="taxonomic scope" value="Bacteria"/>
</dbReference>
<dbReference type="EMBL" id="CP003803">
    <property type="protein sequence ID" value="AGF47033.1"/>
    <property type="molecule type" value="Genomic_DNA"/>
</dbReference>
<gene>
    <name evidence="1" type="ORF">CDSE_0769</name>
</gene>